<dbReference type="SUPFAM" id="SSF82895">
    <property type="entry name" value="TSP-1 type 1 repeat"/>
    <property type="match status" value="3"/>
</dbReference>
<dbReference type="Gene3D" id="2.10.25.10">
    <property type="entry name" value="Laminin"/>
    <property type="match status" value="3"/>
</dbReference>
<dbReference type="InterPro" id="IPR000884">
    <property type="entry name" value="TSP1_rpt"/>
</dbReference>
<accession>A0ABM5EKV5</accession>
<dbReference type="InterPro" id="IPR049883">
    <property type="entry name" value="NOTCH1_EGF-like"/>
</dbReference>
<comment type="caution">
    <text evidence="5">Lacks conserved residue(s) required for the propagation of feature annotation.</text>
</comment>
<keyword evidence="1 5" id="KW-0245">EGF-like domain</keyword>
<dbReference type="SMART" id="SM00179">
    <property type="entry name" value="EGF_CA"/>
    <property type="match status" value="3"/>
</dbReference>
<feature type="domain" description="EGF-like" evidence="6">
    <location>
        <begin position="345"/>
        <end position="387"/>
    </location>
</feature>
<dbReference type="Pfam" id="PF07645">
    <property type="entry name" value="EGF_CA"/>
    <property type="match status" value="2"/>
</dbReference>
<dbReference type="SMART" id="SM00209">
    <property type="entry name" value="TSP1"/>
    <property type="match status" value="3"/>
</dbReference>
<protein>
    <recommendedName>
        <fullName evidence="6">EGF-like domain-containing protein</fullName>
    </recommendedName>
</protein>
<dbReference type="InterPro" id="IPR036383">
    <property type="entry name" value="TSP1_rpt_sf"/>
</dbReference>
<evidence type="ECO:0000256" key="2">
    <source>
        <dbReference type="ARBA" id="ARBA00022729"/>
    </source>
</evidence>
<dbReference type="PANTHER" id="PTHR24039:SF53">
    <property type="entry name" value="EGF-LIKE DOMAIN-CONTAINING PROTEIN"/>
    <property type="match status" value="1"/>
</dbReference>
<dbReference type="Proteomes" id="UP001652642">
    <property type="component" value="Chromosome 7"/>
</dbReference>
<dbReference type="Pfam" id="PF00090">
    <property type="entry name" value="TSP_1"/>
    <property type="match status" value="3"/>
</dbReference>
<dbReference type="PROSITE" id="PS01186">
    <property type="entry name" value="EGF_2"/>
    <property type="match status" value="2"/>
</dbReference>
<dbReference type="InterPro" id="IPR000742">
    <property type="entry name" value="EGF"/>
</dbReference>
<evidence type="ECO:0000313" key="7">
    <source>
        <dbReference type="Proteomes" id="UP001652642"/>
    </source>
</evidence>
<feature type="disulfide bond" evidence="5">
    <location>
        <begin position="46"/>
        <end position="63"/>
    </location>
</feature>
<gene>
    <name evidence="8" type="primary">LOC110086824</name>
</gene>
<keyword evidence="3" id="KW-0677">Repeat</keyword>
<dbReference type="PROSITE" id="PS50026">
    <property type="entry name" value="EGF_3"/>
    <property type="match status" value="3"/>
</dbReference>
<dbReference type="PANTHER" id="PTHR24039">
    <property type="entry name" value="FIBRILLIN-RELATED"/>
    <property type="match status" value="1"/>
</dbReference>
<dbReference type="SUPFAM" id="SSF57184">
    <property type="entry name" value="Growth factor receptor domain"/>
    <property type="match status" value="1"/>
</dbReference>
<evidence type="ECO:0000256" key="4">
    <source>
        <dbReference type="ARBA" id="ARBA00023157"/>
    </source>
</evidence>
<dbReference type="PRINTS" id="PR01705">
    <property type="entry name" value="TSP1REPEAT"/>
</dbReference>
<reference evidence="8" key="1">
    <citation type="submission" date="2025-08" db="UniProtKB">
        <authorList>
            <consortium name="RefSeq"/>
        </authorList>
    </citation>
    <scope>IDENTIFICATION</scope>
</reference>
<dbReference type="SMART" id="SM00181">
    <property type="entry name" value="EGF"/>
    <property type="match status" value="3"/>
</dbReference>
<dbReference type="RefSeq" id="XP_072833780.1">
    <property type="nucleotide sequence ID" value="XM_072977679.1"/>
</dbReference>
<proteinExistence type="predicted"/>
<keyword evidence="7" id="KW-1185">Reference proteome</keyword>
<dbReference type="InterPro" id="IPR009030">
    <property type="entry name" value="Growth_fac_rcpt_cys_sf"/>
</dbReference>
<keyword evidence="4 5" id="KW-1015">Disulfide bond</keyword>
<evidence type="ECO:0000256" key="5">
    <source>
        <dbReference type="PROSITE-ProRule" id="PRU00076"/>
    </source>
</evidence>
<organism evidence="7 8">
    <name type="scientific">Pogona vitticeps</name>
    <name type="common">central bearded dragon</name>
    <dbReference type="NCBI Taxonomy" id="103695"/>
    <lineage>
        <taxon>Eukaryota</taxon>
        <taxon>Metazoa</taxon>
        <taxon>Chordata</taxon>
        <taxon>Craniata</taxon>
        <taxon>Vertebrata</taxon>
        <taxon>Euteleostomi</taxon>
        <taxon>Lepidosauria</taxon>
        <taxon>Squamata</taxon>
        <taxon>Bifurcata</taxon>
        <taxon>Unidentata</taxon>
        <taxon>Episquamata</taxon>
        <taxon>Toxicofera</taxon>
        <taxon>Iguania</taxon>
        <taxon>Acrodonta</taxon>
        <taxon>Agamidae</taxon>
        <taxon>Amphibolurinae</taxon>
        <taxon>Pogona</taxon>
    </lineage>
</organism>
<dbReference type="InterPro" id="IPR001881">
    <property type="entry name" value="EGF-like_Ca-bd_dom"/>
</dbReference>
<evidence type="ECO:0000256" key="1">
    <source>
        <dbReference type="ARBA" id="ARBA00022536"/>
    </source>
</evidence>
<dbReference type="GeneID" id="110086824"/>
<feature type="domain" description="EGF-like" evidence="6">
    <location>
        <begin position="388"/>
        <end position="428"/>
    </location>
</feature>
<name>A0ABM5EKV5_9SAUR</name>
<keyword evidence="2" id="KW-0732">Signal</keyword>
<dbReference type="InterPro" id="IPR000152">
    <property type="entry name" value="EGF-type_Asp/Asn_hydroxyl_site"/>
</dbReference>
<evidence type="ECO:0000259" key="6">
    <source>
        <dbReference type="PROSITE" id="PS50026"/>
    </source>
</evidence>
<feature type="domain" description="EGF-like" evidence="6">
    <location>
        <begin position="35"/>
        <end position="78"/>
    </location>
</feature>
<sequence length="607" mass="68280">MAVVEGGEDVERKPEQITTERGCVPKSRVINKDPYKRECITRKIHCHPKAICQQDELTSDFYCRCLPGYKGDGINSCQDPGFRITTSNLSACDGFGEQVCLLKVTERKVTFGVTVSALGHRRSYIVWWYKFYIGQSPQFNSYRRRLAPVENMTRRMIVANHGRTLTLLSIKEDDFYPNLFWAEVKLHAPPTKTATVEAYDWMAFEMLNPSQLKYLFVLDSTPTELGRFLEGDTVTIQLPKYIQLPPSSFVRWIKEPRPRTLLEGQAEVLANGVERMELQGLNDSDFGYIRALVFDFSADVPGRVLVAQKLFLIEKDVSKTCHGGRDEKNCHCKLGFEGNGLHCIDINECEKGTPLNCLPEAECANTFGSYFCRCPRGLEGDGLFSCIDIDECTRGTHGCNQDSTCLNTLGSYFCMCQSGFIGDGVHCKAKSTWSPWSPWSVCSATCGVQNQMRIRRCTHPESGVRCKGRSAELRVCPQLQPCMVNGQWSEWSPWSICSETCSGMRRRIRRCDSPAPSRGGLPCQGEEDQLAMCGNHHCPVDGRWSPWESWTPCPVSCGLGVIRRSRSCNKPAPKHGGKNCSGHRYEEGSCGFPEAFCKYLPKFYASR</sequence>
<dbReference type="Gene3D" id="2.20.100.10">
    <property type="entry name" value="Thrombospondin type-1 (TSP1) repeat"/>
    <property type="match status" value="3"/>
</dbReference>
<evidence type="ECO:0000256" key="3">
    <source>
        <dbReference type="ARBA" id="ARBA00022737"/>
    </source>
</evidence>
<evidence type="ECO:0000313" key="8">
    <source>
        <dbReference type="RefSeq" id="XP_072833780.1"/>
    </source>
</evidence>
<dbReference type="PROSITE" id="PS01187">
    <property type="entry name" value="EGF_CA"/>
    <property type="match status" value="1"/>
</dbReference>
<dbReference type="InterPro" id="IPR018097">
    <property type="entry name" value="EGF_Ca-bd_CS"/>
</dbReference>
<dbReference type="PROSITE" id="PS50092">
    <property type="entry name" value="TSP1"/>
    <property type="match status" value="3"/>
</dbReference>
<dbReference type="CDD" id="cd00054">
    <property type="entry name" value="EGF_CA"/>
    <property type="match status" value="2"/>
</dbReference>
<dbReference type="PROSITE" id="PS00010">
    <property type="entry name" value="ASX_HYDROXYL"/>
    <property type="match status" value="2"/>
</dbReference>